<keyword evidence="3" id="KW-1185">Reference proteome</keyword>
<dbReference type="Proteomes" id="UP001335648">
    <property type="component" value="Unassembled WGS sequence"/>
</dbReference>
<comment type="caution">
    <text evidence="2">The sequence shown here is derived from an EMBL/GenBank/DDBJ whole genome shotgun (WGS) entry which is preliminary data.</text>
</comment>
<name>A0AAN8CBK5_9TELE</name>
<organism evidence="2 3">
    <name type="scientific">Champsocephalus esox</name>
    <name type="common">pike icefish</name>
    <dbReference type="NCBI Taxonomy" id="159716"/>
    <lineage>
        <taxon>Eukaryota</taxon>
        <taxon>Metazoa</taxon>
        <taxon>Chordata</taxon>
        <taxon>Craniata</taxon>
        <taxon>Vertebrata</taxon>
        <taxon>Euteleostomi</taxon>
        <taxon>Actinopterygii</taxon>
        <taxon>Neopterygii</taxon>
        <taxon>Teleostei</taxon>
        <taxon>Neoteleostei</taxon>
        <taxon>Acanthomorphata</taxon>
        <taxon>Eupercaria</taxon>
        <taxon>Perciformes</taxon>
        <taxon>Notothenioidei</taxon>
        <taxon>Channichthyidae</taxon>
        <taxon>Champsocephalus</taxon>
    </lineage>
</organism>
<evidence type="ECO:0000313" key="3">
    <source>
        <dbReference type="Proteomes" id="UP001335648"/>
    </source>
</evidence>
<dbReference type="PANTHER" id="PTHR31751">
    <property type="entry name" value="SI:CH211-108C17.2-RELATED-RELATED"/>
    <property type="match status" value="1"/>
</dbReference>
<evidence type="ECO:0000256" key="1">
    <source>
        <dbReference type="SAM" id="MobiDB-lite"/>
    </source>
</evidence>
<sequence>MVMEEESDCDSSDDSDMTGEPDSVDPEWFPPEDIEEEDDYMEELLPGASPQHQKYVVDEERLLNLFTIYLQKKLAKLAGLKKFALVAEWMRSILYHLYWCAATSEGDADMLEARWKSMCNHIANIHVHENPLFAKCKHGPIKRKWFEPGTEVYEKLTDILLSKRFMKSVRKLSPDSQTSSLEGYHATIIYFAPKMYHFGYATMISRLQLAALHFNENGGRDQAKGKHGVLQFNIAYPKYKKMDGYSLKRVLTKCTFGYVRELQTELYQMVRTGTTFEPEKAPPPLSSLYQHPSKQEVIEQHKELHRYKEKMDKRLT</sequence>
<gene>
    <name evidence="2" type="ORF">CesoFtcFv8_008940</name>
</gene>
<protein>
    <submittedName>
        <fullName evidence="2">Uncharacterized protein</fullName>
    </submittedName>
</protein>
<reference evidence="2 3" key="1">
    <citation type="journal article" date="2023" name="Mol. Biol. Evol.">
        <title>Genomics of Secondarily Temperate Adaptation in the Only Non-Antarctic Icefish.</title>
        <authorList>
            <person name="Rivera-Colon A.G."/>
            <person name="Rayamajhi N."/>
            <person name="Minhas B.F."/>
            <person name="Madrigal G."/>
            <person name="Bilyk K.T."/>
            <person name="Yoon V."/>
            <person name="Hune M."/>
            <person name="Gregory S."/>
            <person name="Cheng C.H.C."/>
            <person name="Catchen J.M."/>
        </authorList>
    </citation>
    <scope>NUCLEOTIDE SEQUENCE [LARGE SCALE GENOMIC DNA]</scope>
    <source>
        <strain evidence="2">JC2023a</strain>
    </source>
</reference>
<dbReference type="EMBL" id="JAULUE010002052">
    <property type="protein sequence ID" value="KAK5899460.1"/>
    <property type="molecule type" value="Genomic_DNA"/>
</dbReference>
<accession>A0AAN8CBK5</accession>
<proteinExistence type="predicted"/>
<dbReference type="PANTHER" id="PTHR31751:SF42">
    <property type="entry name" value="PROTEIN CBG10204"/>
    <property type="match status" value="1"/>
</dbReference>
<evidence type="ECO:0000313" key="2">
    <source>
        <dbReference type="EMBL" id="KAK5899460.1"/>
    </source>
</evidence>
<feature type="region of interest" description="Disordered" evidence="1">
    <location>
        <begin position="1"/>
        <end position="32"/>
    </location>
</feature>
<dbReference type="AlphaFoldDB" id="A0AAN8CBK5"/>